<dbReference type="AlphaFoldDB" id="A0A9D4KQ57"/>
<evidence type="ECO:0000256" key="1">
    <source>
        <dbReference type="SAM" id="MobiDB-lite"/>
    </source>
</evidence>
<name>A0A9D4KQ57_DREPO</name>
<evidence type="ECO:0000313" key="3">
    <source>
        <dbReference type="Proteomes" id="UP000828390"/>
    </source>
</evidence>
<dbReference type="EMBL" id="JAIWYP010000003">
    <property type="protein sequence ID" value="KAH3844040.1"/>
    <property type="molecule type" value="Genomic_DNA"/>
</dbReference>
<feature type="region of interest" description="Disordered" evidence="1">
    <location>
        <begin position="50"/>
        <end position="96"/>
    </location>
</feature>
<keyword evidence="3" id="KW-1185">Reference proteome</keyword>
<evidence type="ECO:0000313" key="2">
    <source>
        <dbReference type="EMBL" id="KAH3844040.1"/>
    </source>
</evidence>
<gene>
    <name evidence="2" type="ORF">DPMN_086291</name>
</gene>
<comment type="caution">
    <text evidence="2">The sequence shown here is derived from an EMBL/GenBank/DDBJ whole genome shotgun (WGS) entry which is preliminary data.</text>
</comment>
<accession>A0A9D4KQ57</accession>
<proteinExistence type="predicted"/>
<dbReference type="Proteomes" id="UP000828390">
    <property type="component" value="Unassembled WGS sequence"/>
</dbReference>
<sequence length="96" mass="11310">MVGLTDYGRAGWSGDDETNACAMGKLSLIQVRKLPSQISQFNQARHFPRKLDFLERREREREREERRERERERRERAESGERGERGESEREGGGML</sequence>
<reference evidence="2" key="1">
    <citation type="journal article" date="2019" name="bioRxiv">
        <title>The Genome of the Zebra Mussel, Dreissena polymorpha: A Resource for Invasive Species Research.</title>
        <authorList>
            <person name="McCartney M.A."/>
            <person name="Auch B."/>
            <person name="Kono T."/>
            <person name="Mallez S."/>
            <person name="Zhang Y."/>
            <person name="Obille A."/>
            <person name="Becker A."/>
            <person name="Abrahante J.E."/>
            <person name="Garbe J."/>
            <person name="Badalamenti J.P."/>
            <person name="Herman A."/>
            <person name="Mangelson H."/>
            <person name="Liachko I."/>
            <person name="Sullivan S."/>
            <person name="Sone E.D."/>
            <person name="Koren S."/>
            <person name="Silverstein K.A.T."/>
            <person name="Beckman K.B."/>
            <person name="Gohl D.M."/>
        </authorList>
    </citation>
    <scope>NUCLEOTIDE SEQUENCE</scope>
    <source>
        <strain evidence="2">Duluth1</strain>
        <tissue evidence="2">Whole animal</tissue>
    </source>
</reference>
<reference evidence="2" key="2">
    <citation type="submission" date="2020-11" db="EMBL/GenBank/DDBJ databases">
        <authorList>
            <person name="McCartney M.A."/>
            <person name="Auch B."/>
            <person name="Kono T."/>
            <person name="Mallez S."/>
            <person name="Becker A."/>
            <person name="Gohl D.M."/>
            <person name="Silverstein K.A.T."/>
            <person name="Koren S."/>
            <person name="Bechman K.B."/>
            <person name="Herman A."/>
            <person name="Abrahante J.E."/>
            <person name="Garbe J."/>
        </authorList>
    </citation>
    <scope>NUCLEOTIDE SEQUENCE</scope>
    <source>
        <strain evidence="2">Duluth1</strain>
        <tissue evidence="2">Whole animal</tissue>
    </source>
</reference>
<protein>
    <submittedName>
        <fullName evidence="2">Uncharacterized protein</fullName>
    </submittedName>
</protein>
<organism evidence="2 3">
    <name type="scientific">Dreissena polymorpha</name>
    <name type="common">Zebra mussel</name>
    <name type="synonym">Mytilus polymorpha</name>
    <dbReference type="NCBI Taxonomy" id="45954"/>
    <lineage>
        <taxon>Eukaryota</taxon>
        <taxon>Metazoa</taxon>
        <taxon>Spiralia</taxon>
        <taxon>Lophotrochozoa</taxon>
        <taxon>Mollusca</taxon>
        <taxon>Bivalvia</taxon>
        <taxon>Autobranchia</taxon>
        <taxon>Heteroconchia</taxon>
        <taxon>Euheterodonta</taxon>
        <taxon>Imparidentia</taxon>
        <taxon>Neoheterodontei</taxon>
        <taxon>Myida</taxon>
        <taxon>Dreissenoidea</taxon>
        <taxon>Dreissenidae</taxon>
        <taxon>Dreissena</taxon>
    </lineage>
</organism>